<dbReference type="Proteomes" id="UP000219252">
    <property type="component" value="Unassembled WGS sequence"/>
</dbReference>
<name>A0A285US33_9BACL</name>
<reference evidence="3" key="1">
    <citation type="submission" date="2017-08" db="EMBL/GenBank/DDBJ databases">
        <authorList>
            <person name="Varghese N."/>
            <person name="Submissions S."/>
        </authorList>
    </citation>
    <scope>NUCLEOTIDE SEQUENCE [LARGE SCALE GENOMIC DNA]</scope>
    <source>
        <strain evidence="3">JC23</strain>
    </source>
</reference>
<dbReference type="EMBL" id="OBQC01000022">
    <property type="protein sequence ID" value="SOC44632.1"/>
    <property type="molecule type" value="Genomic_DNA"/>
</dbReference>
<dbReference type="RefSeq" id="WP_097151176.1">
    <property type="nucleotide sequence ID" value="NZ_OBQC01000022.1"/>
</dbReference>
<keyword evidence="1" id="KW-1133">Transmembrane helix</keyword>
<proteinExistence type="predicted"/>
<evidence type="ECO:0000313" key="3">
    <source>
        <dbReference type="Proteomes" id="UP000219252"/>
    </source>
</evidence>
<gene>
    <name evidence="2" type="ORF">SAMN05877842_12224</name>
</gene>
<evidence type="ECO:0000256" key="1">
    <source>
        <dbReference type="SAM" id="Phobius"/>
    </source>
</evidence>
<dbReference type="AlphaFoldDB" id="A0A285US33"/>
<accession>A0A285US33</accession>
<keyword evidence="1" id="KW-0812">Transmembrane</keyword>
<keyword evidence="1" id="KW-0472">Membrane</keyword>
<keyword evidence="3" id="KW-1185">Reference proteome</keyword>
<feature type="transmembrane region" description="Helical" evidence="1">
    <location>
        <begin position="80"/>
        <end position="99"/>
    </location>
</feature>
<protein>
    <submittedName>
        <fullName evidence="2">Uncharacterized protein</fullName>
    </submittedName>
</protein>
<organism evidence="2 3">
    <name type="scientific">Ureibacillus acetophenoni</name>
    <dbReference type="NCBI Taxonomy" id="614649"/>
    <lineage>
        <taxon>Bacteria</taxon>
        <taxon>Bacillati</taxon>
        <taxon>Bacillota</taxon>
        <taxon>Bacilli</taxon>
        <taxon>Bacillales</taxon>
        <taxon>Caryophanaceae</taxon>
        <taxon>Ureibacillus</taxon>
    </lineage>
</organism>
<sequence>MSIRQKDEFKIERFTLNEAFAVRDAYKEMRKQIVAEQKNGTIIANAIGHVINVYNHAVVIGAVASAFFTKRSKTSAGGGLTLLAIGNAAALLISDLLYINSNKISTLTFIDHGIDGLDDFITRMRANGFEEVEAENPYKYYYDGPTGQEVMSIIQGEPYIRAFWKNGNKYTLEQ</sequence>
<evidence type="ECO:0000313" key="2">
    <source>
        <dbReference type="EMBL" id="SOC44632.1"/>
    </source>
</evidence>